<gene>
    <name evidence="3" type="ORF">EV672_101674</name>
</gene>
<feature type="transmembrane region" description="Helical" evidence="1">
    <location>
        <begin position="264"/>
        <end position="286"/>
    </location>
</feature>
<feature type="transmembrane region" description="Helical" evidence="1">
    <location>
        <begin position="327"/>
        <end position="348"/>
    </location>
</feature>
<dbReference type="AlphaFoldDB" id="A0A4R6RPF8"/>
<organism evidence="3 4">
    <name type="scientific">Aquabacterium commune</name>
    <dbReference type="NCBI Taxonomy" id="70586"/>
    <lineage>
        <taxon>Bacteria</taxon>
        <taxon>Pseudomonadati</taxon>
        <taxon>Pseudomonadota</taxon>
        <taxon>Betaproteobacteria</taxon>
        <taxon>Burkholderiales</taxon>
        <taxon>Aquabacterium</taxon>
    </lineage>
</organism>
<feature type="transmembrane region" description="Helical" evidence="1">
    <location>
        <begin position="212"/>
        <end position="234"/>
    </location>
</feature>
<dbReference type="Pfam" id="PF01757">
    <property type="entry name" value="Acyl_transf_3"/>
    <property type="match status" value="1"/>
</dbReference>
<keyword evidence="1" id="KW-1133">Transmembrane helix</keyword>
<dbReference type="InterPro" id="IPR002656">
    <property type="entry name" value="Acyl_transf_3_dom"/>
</dbReference>
<keyword evidence="1" id="KW-0812">Transmembrane</keyword>
<dbReference type="PANTHER" id="PTHR23028">
    <property type="entry name" value="ACETYLTRANSFERASE"/>
    <property type="match status" value="1"/>
</dbReference>
<keyword evidence="4" id="KW-1185">Reference proteome</keyword>
<feature type="domain" description="Acyltransferase 3" evidence="2">
    <location>
        <begin position="9"/>
        <end position="348"/>
    </location>
</feature>
<dbReference type="Proteomes" id="UP000294593">
    <property type="component" value="Unassembled WGS sequence"/>
</dbReference>
<evidence type="ECO:0000313" key="4">
    <source>
        <dbReference type="Proteomes" id="UP000294593"/>
    </source>
</evidence>
<feature type="transmembrane region" description="Helical" evidence="1">
    <location>
        <begin position="42"/>
        <end position="60"/>
    </location>
</feature>
<feature type="transmembrane region" description="Helical" evidence="1">
    <location>
        <begin position="183"/>
        <end position="200"/>
    </location>
</feature>
<reference evidence="3 4" key="1">
    <citation type="submission" date="2019-03" db="EMBL/GenBank/DDBJ databases">
        <title>Genomic Encyclopedia of Type Strains, Phase IV (KMG-IV): sequencing the most valuable type-strain genomes for metagenomic binning, comparative biology and taxonomic classification.</title>
        <authorList>
            <person name="Goeker M."/>
        </authorList>
    </citation>
    <scope>NUCLEOTIDE SEQUENCE [LARGE SCALE GENOMIC DNA]</scope>
    <source>
        <strain evidence="3 4">DSM 11901</strain>
    </source>
</reference>
<dbReference type="RefSeq" id="WP_166643430.1">
    <property type="nucleotide sequence ID" value="NZ_SNXW01000001.1"/>
</dbReference>
<evidence type="ECO:0000256" key="1">
    <source>
        <dbReference type="SAM" id="Phobius"/>
    </source>
</evidence>
<dbReference type="EMBL" id="SNXW01000001">
    <property type="protein sequence ID" value="TDP88522.1"/>
    <property type="molecule type" value="Genomic_DNA"/>
</dbReference>
<comment type="caution">
    <text evidence="3">The sequence shown here is derived from an EMBL/GenBank/DDBJ whole genome shotgun (WGS) entry which is preliminary data.</text>
</comment>
<feature type="transmembrane region" description="Helical" evidence="1">
    <location>
        <begin position="12"/>
        <end position="30"/>
    </location>
</feature>
<protein>
    <submittedName>
        <fullName evidence="3">Peptidoglycan/LPS O-acetylase OafA/YrhL</fullName>
    </submittedName>
</protein>
<evidence type="ECO:0000313" key="3">
    <source>
        <dbReference type="EMBL" id="TDP88522.1"/>
    </source>
</evidence>
<keyword evidence="1" id="KW-0472">Membrane</keyword>
<name>A0A4R6RPF8_9BURK</name>
<dbReference type="InterPro" id="IPR050879">
    <property type="entry name" value="Acyltransferase_3"/>
</dbReference>
<proteinExistence type="predicted"/>
<feature type="transmembrane region" description="Helical" evidence="1">
    <location>
        <begin position="81"/>
        <end position="100"/>
    </location>
</feature>
<evidence type="ECO:0000259" key="2">
    <source>
        <dbReference type="Pfam" id="PF01757"/>
    </source>
</evidence>
<dbReference type="GO" id="GO:0016747">
    <property type="term" value="F:acyltransferase activity, transferring groups other than amino-acyl groups"/>
    <property type="evidence" value="ECO:0007669"/>
    <property type="project" value="InterPro"/>
</dbReference>
<accession>A0A4R6RPF8</accession>
<feature type="transmembrane region" description="Helical" evidence="1">
    <location>
        <begin position="298"/>
        <end position="315"/>
    </location>
</feature>
<sequence length="367" mass="41252">MSGENAKLAYLDALRAGLAMWVFLGHLSGFCDWHVPVLATPGSAVDCFMLVSGFLMVYTTRKTLGAASTVRNAWIFYLGRFFRIAPLYYLTLLACAPVAAEWDQLRTQWHQALHGPHAVAYEEMTGLASWPGVVAHLTFAFGLIPSLVNSVPLPDWSLSLEMQFYLLFPLMAPWAWQHPVGRVALVVTSAVLSWVVPAYFGRYAEPGAWYHFVQPSMILFKLNVFVAGMLVAAWHVRGARWDGAALSTVVLVAVSLLTSRPQVWMFLALFMYLLSSPNSKLAAFFSRRVFGKLGDWSYGIYLVHIFLVFPVLWWLEQHWRLSAFSPAQRFAIAAPVCTVIVLAVSAFLHRTVEMPGVKFGRRFMPRR</sequence>